<dbReference type="RefSeq" id="WP_155163792.1">
    <property type="nucleotide sequence ID" value="NZ_WNBG01000002.1"/>
</dbReference>
<dbReference type="PANTHER" id="PTHR35848:SF6">
    <property type="entry name" value="CUPIN TYPE-2 DOMAIN-CONTAINING PROTEIN"/>
    <property type="match status" value="1"/>
</dbReference>
<dbReference type="InterPro" id="IPR051610">
    <property type="entry name" value="GPI/OXD"/>
</dbReference>
<keyword evidence="1" id="KW-0479">Metal-binding</keyword>
<dbReference type="CDD" id="cd02221">
    <property type="entry name" value="cupin_TM1287-like"/>
    <property type="match status" value="1"/>
</dbReference>
<dbReference type="PANTHER" id="PTHR35848">
    <property type="entry name" value="OXALATE-BINDING PROTEIN"/>
    <property type="match status" value="1"/>
</dbReference>
<evidence type="ECO:0000313" key="5">
    <source>
        <dbReference type="Proteomes" id="UP000443070"/>
    </source>
</evidence>
<name>A0A7X2XF62_9FIRM</name>
<evidence type="ECO:0000313" key="4">
    <source>
        <dbReference type="EMBL" id="MTU03672.1"/>
    </source>
</evidence>
<gene>
    <name evidence="3" type="ORF">GMD11_04915</name>
    <name evidence="4" type="ORF">GMD18_04560</name>
</gene>
<dbReference type="Proteomes" id="UP000443070">
    <property type="component" value="Unassembled WGS sequence"/>
</dbReference>
<dbReference type="GO" id="GO:0046872">
    <property type="term" value="F:metal ion binding"/>
    <property type="evidence" value="ECO:0007669"/>
    <property type="project" value="UniProtKB-KW"/>
</dbReference>
<organism evidence="3 6">
    <name type="scientific">Phascolarctobacterium faecium</name>
    <dbReference type="NCBI Taxonomy" id="33025"/>
    <lineage>
        <taxon>Bacteria</taxon>
        <taxon>Bacillati</taxon>
        <taxon>Bacillota</taxon>
        <taxon>Negativicutes</taxon>
        <taxon>Acidaminococcales</taxon>
        <taxon>Acidaminococcaceae</taxon>
        <taxon>Phascolarctobacterium</taxon>
    </lineage>
</organism>
<feature type="domain" description="Cupin type-2" evidence="2">
    <location>
        <begin position="41"/>
        <end position="106"/>
    </location>
</feature>
<evidence type="ECO:0000313" key="6">
    <source>
        <dbReference type="Proteomes" id="UP000484547"/>
    </source>
</evidence>
<dbReference type="Proteomes" id="UP000484547">
    <property type="component" value="Unassembled WGS sequence"/>
</dbReference>
<sequence length="114" mass="12443">MIVTERKTDIFERRAGGKGNTIMEHIVDEKVYGGKIAAYARVILKPGCSLGYHKHESTSETIYILQGTALYNDNGTENTLTAGAVVFCPEGESHSIENIGQDDLLAMALIVNEK</sequence>
<dbReference type="InterPro" id="IPR011051">
    <property type="entry name" value="RmlC_Cupin_sf"/>
</dbReference>
<dbReference type="InterPro" id="IPR013096">
    <property type="entry name" value="Cupin_2"/>
</dbReference>
<keyword evidence="5" id="KW-1185">Reference proteome</keyword>
<dbReference type="AlphaFoldDB" id="A0A7X2XF62"/>
<dbReference type="EMBL" id="WNBM01000002">
    <property type="protein sequence ID" value="MTT75610.1"/>
    <property type="molecule type" value="Genomic_DNA"/>
</dbReference>
<dbReference type="InterPro" id="IPR014710">
    <property type="entry name" value="RmlC-like_jellyroll"/>
</dbReference>
<evidence type="ECO:0000313" key="3">
    <source>
        <dbReference type="EMBL" id="MTT75610.1"/>
    </source>
</evidence>
<evidence type="ECO:0000256" key="1">
    <source>
        <dbReference type="ARBA" id="ARBA00022723"/>
    </source>
</evidence>
<evidence type="ECO:0000259" key="2">
    <source>
        <dbReference type="Pfam" id="PF07883"/>
    </source>
</evidence>
<dbReference type="EMBL" id="WNBW01000002">
    <property type="protein sequence ID" value="MTU03672.1"/>
    <property type="molecule type" value="Genomic_DNA"/>
</dbReference>
<dbReference type="Gene3D" id="2.60.120.10">
    <property type="entry name" value="Jelly Rolls"/>
    <property type="match status" value="1"/>
</dbReference>
<dbReference type="Pfam" id="PF07883">
    <property type="entry name" value="Cupin_2"/>
    <property type="match status" value="1"/>
</dbReference>
<dbReference type="SUPFAM" id="SSF51182">
    <property type="entry name" value="RmlC-like cupins"/>
    <property type="match status" value="1"/>
</dbReference>
<protein>
    <submittedName>
        <fullName evidence="3">Cupin domain-containing protein</fullName>
    </submittedName>
</protein>
<accession>A0A7X2XF62</accession>
<proteinExistence type="predicted"/>
<dbReference type="OrthoDB" id="9797047at2"/>
<reference evidence="5 6" key="1">
    <citation type="journal article" date="2019" name="Nat. Med.">
        <title>A library of human gut bacterial isolates paired with longitudinal multiomics data enables mechanistic microbiome research.</title>
        <authorList>
            <person name="Poyet M."/>
            <person name="Groussin M."/>
            <person name="Gibbons S.M."/>
            <person name="Avila-Pacheco J."/>
            <person name="Jiang X."/>
            <person name="Kearney S.M."/>
            <person name="Perrotta A.R."/>
            <person name="Berdy B."/>
            <person name="Zhao S."/>
            <person name="Lieberman T.D."/>
            <person name="Swanson P.K."/>
            <person name="Smith M."/>
            <person name="Roesemann S."/>
            <person name="Alexander J.E."/>
            <person name="Rich S.A."/>
            <person name="Livny J."/>
            <person name="Vlamakis H."/>
            <person name="Clish C."/>
            <person name="Bullock K."/>
            <person name="Deik A."/>
            <person name="Scott J."/>
            <person name="Pierce K.A."/>
            <person name="Xavier R.J."/>
            <person name="Alm E.J."/>
        </authorList>
    </citation>
    <scope>NUCLEOTIDE SEQUENCE [LARGE SCALE GENOMIC DNA]</scope>
    <source>
        <strain evidence="3 6">BIOML-A13</strain>
        <strain evidence="4 5">BIOML-A3</strain>
    </source>
</reference>
<comment type="caution">
    <text evidence="3">The sequence shown here is derived from an EMBL/GenBank/DDBJ whole genome shotgun (WGS) entry which is preliminary data.</text>
</comment>